<dbReference type="EC" id="3.1.1.29" evidence="1 7"/>
<keyword evidence="11" id="KW-1185">Reference proteome</keyword>
<evidence type="ECO:0000313" key="11">
    <source>
        <dbReference type="Proteomes" id="UP000199046"/>
    </source>
</evidence>
<dbReference type="GO" id="GO:0072344">
    <property type="term" value="P:rescue of stalled ribosome"/>
    <property type="evidence" value="ECO:0007669"/>
    <property type="project" value="UniProtKB-UniRule"/>
</dbReference>
<keyword evidence="3 7" id="KW-0378">Hydrolase</keyword>
<evidence type="ECO:0000256" key="7">
    <source>
        <dbReference type="HAMAP-Rule" id="MF_00083"/>
    </source>
</evidence>
<evidence type="ECO:0000256" key="8">
    <source>
        <dbReference type="RuleBase" id="RU000673"/>
    </source>
</evidence>
<feature type="site" description="Discriminates between blocked and unblocked aminoacyl-tRNA" evidence="7">
    <location>
        <position position="12"/>
    </location>
</feature>
<comment type="function">
    <text evidence="7">Hydrolyzes ribosome-free peptidyl-tRNAs (with 1 or more amino acids incorporated), which drop off the ribosome during protein synthesis, or as a result of ribosome stalling.</text>
</comment>
<feature type="binding site" evidence="7">
    <location>
        <position position="17"/>
    </location>
    <ligand>
        <name>tRNA</name>
        <dbReference type="ChEBI" id="CHEBI:17843"/>
    </ligand>
</feature>
<dbReference type="PANTHER" id="PTHR17224:SF1">
    <property type="entry name" value="PEPTIDYL-TRNA HYDROLASE"/>
    <property type="match status" value="1"/>
</dbReference>
<comment type="subcellular location">
    <subcellularLocation>
        <location evidence="7">Cytoplasm</location>
    </subcellularLocation>
</comment>
<comment type="catalytic activity">
    <reaction evidence="7 8">
        <text>an N-acyl-L-alpha-aminoacyl-tRNA + H2O = an N-acyl-L-amino acid + a tRNA + H(+)</text>
        <dbReference type="Rhea" id="RHEA:54448"/>
        <dbReference type="Rhea" id="RHEA-COMP:10123"/>
        <dbReference type="Rhea" id="RHEA-COMP:13883"/>
        <dbReference type="ChEBI" id="CHEBI:15377"/>
        <dbReference type="ChEBI" id="CHEBI:15378"/>
        <dbReference type="ChEBI" id="CHEBI:59874"/>
        <dbReference type="ChEBI" id="CHEBI:78442"/>
        <dbReference type="ChEBI" id="CHEBI:138191"/>
        <dbReference type="EC" id="3.1.1.29"/>
    </reaction>
</comment>
<dbReference type="HAMAP" id="MF_00083">
    <property type="entry name" value="Pept_tRNA_hydro_bact"/>
    <property type="match status" value="1"/>
</dbReference>
<dbReference type="GO" id="GO:0006515">
    <property type="term" value="P:protein quality control for misfolded or incompletely synthesized proteins"/>
    <property type="evidence" value="ECO:0007669"/>
    <property type="project" value="UniProtKB-UniRule"/>
</dbReference>
<dbReference type="NCBIfam" id="TIGR00447">
    <property type="entry name" value="pth"/>
    <property type="match status" value="1"/>
</dbReference>
<dbReference type="GO" id="GO:0005737">
    <property type="term" value="C:cytoplasm"/>
    <property type="evidence" value="ECO:0007669"/>
    <property type="project" value="UniProtKB-SubCell"/>
</dbReference>
<dbReference type="EMBL" id="FOLY01000006">
    <property type="protein sequence ID" value="SFC82295.1"/>
    <property type="molecule type" value="Genomic_DNA"/>
</dbReference>
<organism evidence="10 11">
    <name type="scientific">Kushneria avicenniae</name>
    <dbReference type="NCBI Taxonomy" id="402385"/>
    <lineage>
        <taxon>Bacteria</taxon>
        <taxon>Pseudomonadati</taxon>
        <taxon>Pseudomonadota</taxon>
        <taxon>Gammaproteobacteria</taxon>
        <taxon>Oceanospirillales</taxon>
        <taxon>Halomonadaceae</taxon>
        <taxon>Kushneria</taxon>
    </lineage>
</organism>
<dbReference type="PROSITE" id="PS01195">
    <property type="entry name" value="PEPT_TRNA_HYDROL_1"/>
    <property type="match status" value="1"/>
</dbReference>
<evidence type="ECO:0000256" key="2">
    <source>
        <dbReference type="ARBA" id="ARBA00022555"/>
    </source>
</evidence>
<feature type="active site" description="Proton acceptor" evidence="7">
    <location>
        <position position="22"/>
    </location>
</feature>
<feature type="site" description="Stabilizes the basic form of H active site to accept a proton" evidence="7">
    <location>
        <position position="95"/>
    </location>
</feature>
<dbReference type="GO" id="GO:0004045">
    <property type="term" value="F:peptidyl-tRNA hydrolase activity"/>
    <property type="evidence" value="ECO:0007669"/>
    <property type="project" value="UniProtKB-UniRule"/>
</dbReference>
<keyword evidence="2 7" id="KW-0820">tRNA-binding</keyword>
<accession>A0A1I1MAU7</accession>
<dbReference type="Pfam" id="PF01195">
    <property type="entry name" value="Pept_tRNA_hydro"/>
    <property type="match status" value="1"/>
</dbReference>
<sequence length="195" mass="21107">MSDIKAIIGLGNPGTQYAQTRHNAGFWLIDALAERHHTTLRSERKLLGHYARITMEGRDIHLLAPSTYMNHSGQSIGALAAFYKLPPESLLVIHDELDLPPGQARYKQGGGHGGHNGLRDTINALGQNRNFHRLRLGIGHPGSASQVVNYVLGAPGKSERRAIDEAIDAALETLPLALSGDQARAMNQLHSFSAA</sequence>
<dbReference type="RefSeq" id="WP_090135535.1">
    <property type="nucleotide sequence ID" value="NZ_FOLY01000006.1"/>
</dbReference>
<dbReference type="Gene3D" id="3.40.50.1470">
    <property type="entry name" value="Peptidyl-tRNA hydrolase"/>
    <property type="match status" value="1"/>
</dbReference>
<evidence type="ECO:0000256" key="4">
    <source>
        <dbReference type="ARBA" id="ARBA00022884"/>
    </source>
</evidence>
<dbReference type="InterPro" id="IPR018171">
    <property type="entry name" value="Pept_tRNA_hydro_CS"/>
</dbReference>
<feature type="binding site" evidence="7">
    <location>
        <position position="68"/>
    </location>
    <ligand>
        <name>tRNA</name>
        <dbReference type="ChEBI" id="CHEBI:17843"/>
    </ligand>
</feature>
<dbReference type="InterPro" id="IPR036416">
    <property type="entry name" value="Pept_tRNA_hydro_sf"/>
</dbReference>
<evidence type="ECO:0000313" key="10">
    <source>
        <dbReference type="EMBL" id="SFC82295.1"/>
    </source>
</evidence>
<evidence type="ECO:0000256" key="9">
    <source>
        <dbReference type="RuleBase" id="RU004320"/>
    </source>
</evidence>
<dbReference type="Proteomes" id="UP000199046">
    <property type="component" value="Unassembled WGS sequence"/>
</dbReference>
<evidence type="ECO:0000256" key="1">
    <source>
        <dbReference type="ARBA" id="ARBA00013260"/>
    </source>
</evidence>
<gene>
    <name evidence="7" type="primary">pth</name>
    <name evidence="10" type="ORF">SAMN05421848_2884</name>
</gene>
<dbReference type="PROSITE" id="PS01196">
    <property type="entry name" value="PEPT_TRNA_HYDROL_2"/>
    <property type="match status" value="1"/>
</dbReference>
<comment type="similarity">
    <text evidence="5 7 9">Belongs to the PTH family.</text>
</comment>
<evidence type="ECO:0000256" key="5">
    <source>
        <dbReference type="ARBA" id="ARBA00038063"/>
    </source>
</evidence>
<name>A0A1I1MAU7_9GAMM</name>
<dbReference type="OrthoDB" id="9800507at2"/>
<comment type="function">
    <text evidence="7">Catalyzes the release of premature peptidyl moieties from peptidyl-tRNA molecules trapped in stalled 50S ribosomal subunits, and thus maintains levels of free tRNAs and 50S ribosomes.</text>
</comment>
<dbReference type="PANTHER" id="PTHR17224">
    <property type="entry name" value="PEPTIDYL-TRNA HYDROLASE"/>
    <property type="match status" value="1"/>
</dbReference>
<feature type="binding site" evidence="7">
    <location>
        <position position="70"/>
    </location>
    <ligand>
        <name>tRNA</name>
        <dbReference type="ChEBI" id="CHEBI:17843"/>
    </ligand>
</feature>
<evidence type="ECO:0000256" key="6">
    <source>
        <dbReference type="ARBA" id="ARBA00050038"/>
    </source>
</evidence>
<dbReference type="FunFam" id="3.40.50.1470:FF:000001">
    <property type="entry name" value="Peptidyl-tRNA hydrolase"/>
    <property type="match status" value="1"/>
</dbReference>
<keyword evidence="4 7" id="KW-0694">RNA-binding</keyword>
<dbReference type="GO" id="GO:0000049">
    <property type="term" value="F:tRNA binding"/>
    <property type="evidence" value="ECO:0007669"/>
    <property type="project" value="UniProtKB-UniRule"/>
</dbReference>
<dbReference type="AlphaFoldDB" id="A0A1I1MAU7"/>
<protein>
    <recommendedName>
        <fullName evidence="6 7">Peptidyl-tRNA hydrolase</fullName>
        <shortName evidence="7">Pth</shortName>
        <ecNumber evidence="1 7">3.1.1.29</ecNumber>
    </recommendedName>
</protein>
<comment type="subunit">
    <text evidence="7">Monomer.</text>
</comment>
<dbReference type="InterPro" id="IPR001328">
    <property type="entry name" value="Pept_tRNA_hydro"/>
</dbReference>
<feature type="binding site" evidence="7">
    <location>
        <position position="116"/>
    </location>
    <ligand>
        <name>tRNA</name>
        <dbReference type="ChEBI" id="CHEBI:17843"/>
    </ligand>
</feature>
<dbReference type="CDD" id="cd00462">
    <property type="entry name" value="PTH"/>
    <property type="match status" value="1"/>
</dbReference>
<reference evidence="11" key="1">
    <citation type="submission" date="2016-10" db="EMBL/GenBank/DDBJ databases">
        <authorList>
            <person name="Varghese N."/>
            <person name="Submissions S."/>
        </authorList>
    </citation>
    <scope>NUCLEOTIDE SEQUENCE [LARGE SCALE GENOMIC DNA]</scope>
    <source>
        <strain evidence="11">DSM 23439</strain>
    </source>
</reference>
<evidence type="ECO:0000256" key="3">
    <source>
        <dbReference type="ARBA" id="ARBA00022801"/>
    </source>
</evidence>
<keyword evidence="7" id="KW-0963">Cytoplasm</keyword>
<dbReference type="STRING" id="402385.SAMN05421848_2884"/>
<dbReference type="SUPFAM" id="SSF53178">
    <property type="entry name" value="Peptidyl-tRNA hydrolase-like"/>
    <property type="match status" value="1"/>
</dbReference>
<proteinExistence type="inferred from homology"/>